<name>A0A4Y2FVY1_ARAVE</name>
<organism evidence="1 2">
    <name type="scientific">Araneus ventricosus</name>
    <name type="common">Orbweaver spider</name>
    <name type="synonym">Epeira ventricosa</name>
    <dbReference type="NCBI Taxonomy" id="182803"/>
    <lineage>
        <taxon>Eukaryota</taxon>
        <taxon>Metazoa</taxon>
        <taxon>Ecdysozoa</taxon>
        <taxon>Arthropoda</taxon>
        <taxon>Chelicerata</taxon>
        <taxon>Arachnida</taxon>
        <taxon>Araneae</taxon>
        <taxon>Araneomorphae</taxon>
        <taxon>Entelegynae</taxon>
        <taxon>Araneoidea</taxon>
        <taxon>Araneidae</taxon>
        <taxon>Araneus</taxon>
    </lineage>
</organism>
<accession>A0A4Y2FVY1</accession>
<sequence>MIVVVSDFVEFEKSYFGIMSVCIVTNMESRFPAMLVLWLGREFDRGKYGMTGSIQAWTIDLGEKIATILVTNLVTKYGISKGTGIFSISLLGEEILLNVLDNSMRRQGQLEETI</sequence>
<protein>
    <submittedName>
        <fullName evidence="1">Uncharacterized protein</fullName>
    </submittedName>
</protein>
<dbReference type="Proteomes" id="UP000499080">
    <property type="component" value="Unassembled WGS sequence"/>
</dbReference>
<evidence type="ECO:0000313" key="2">
    <source>
        <dbReference type="Proteomes" id="UP000499080"/>
    </source>
</evidence>
<dbReference type="OrthoDB" id="5326588at2759"/>
<gene>
    <name evidence="1" type="ORF">AVEN_204768_1</name>
</gene>
<proteinExistence type="predicted"/>
<evidence type="ECO:0000313" key="1">
    <source>
        <dbReference type="EMBL" id="GBM45640.1"/>
    </source>
</evidence>
<keyword evidence="2" id="KW-1185">Reference proteome</keyword>
<dbReference type="EMBL" id="BGPR01001106">
    <property type="protein sequence ID" value="GBM45640.1"/>
    <property type="molecule type" value="Genomic_DNA"/>
</dbReference>
<reference evidence="1 2" key="1">
    <citation type="journal article" date="2019" name="Sci. Rep.">
        <title>Orb-weaving spider Araneus ventricosus genome elucidates the spidroin gene catalogue.</title>
        <authorList>
            <person name="Kono N."/>
            <person name="Nakamura H."/>
            <person name="Ohtoshi R."/>
            <person name="Moran D.A.P."/>
            <person name="Shinohara A."/>
            <person name="Yoshida Y."/>
            <person name="Fujiwara M."/>
            <person name="Mori M."/>
            <person name="Tomita M."/>
            <person name="Arakawa K."/>
        </authorList>
    </citation>
    <scope>NUCLEOTIDE SEQUENCE [LARGE SCALE GENOMIC DNA]</scope>
</reference>
<comment type="caution">
    <text evidence="1">The sequence shown here is derived from an EMBL/GenBank/DDBJ whole genome shotgun (WGS) entry which is preliminary data.</text>
</comment>
<dbReference type="AlphaFoldDB" id="A0A4Y2FVY1"/>